<dbReference type="PANTHER" id="PTHR24305">
    <property type="entry name" value="CYTOCHROME P450"/>
    <property type="match status" value="1"/>
</dbReference>
<proteinExistence type="inferred from homology"/>
<keyword evidence="3" id="KW-1185">Reference proteome</keyword>
<sequence>MPTPTLPTASALDTARVLMGVILPAVAEGPIIRRPRAVGLAARLELDARAVGILQQLHARYPDGPLLLKLPFRRQAVVLAPEDVNTVLARSPEPFSPASSEKLAVMAHFQPSNVLVSRGPERTVRRALQEQVLDTSHPVHHLADRFVPVVEEEMRQLLVGAEHSGSLPWSDFAEAWQRVVRRVVFGDHARDDTELTTMLNRLRKDGNWAFLKPVRRRTRERFLARIRDELAHAEPGSLASVLAAVPEGDGAEPVDQVPQWLFALDNSGMVAFRTLTVLATHPQAMEAARREVDADASGRRFLPYLRACALEVLRLWPTTPMILRQTTQPVQWARGLMPARCGVLIYSPYFHRDEHHLRDAHNFSPERWLRDEDDGWPLVPFSDGPVVCPGKQLVLLLTSAALASLVGVRDFSVEEGQPLDPSRPLPGTIDNYSVRLGVSPRM</sequence>
<dbReference type="Gene3D" id="1.10.630.10">
    <property type="entry name" value="Cytochrome P450"/>
    <property type="match status" value="1"/>
</dbReference>
<organism evidence="2 3">
    <name type="scientific">Arthrobacter burdickii</name>
    <dbReference type="NCBI Taxonomy" id="3035920"/>
    <lineage>
        <taxon>Bacteria</taxon>
        <taxon>Bacillati</taxon>
        <taxon>Actinomycetota</taxon>
        <taxon>Actinomycetes</taxon>
        <taxon>Micrococcales</taxon>
        <taxon>Micrococcaceae</taxon>
        <taxon>Arthrobacter</taxon>
    </lineage>
</organism>
<dbReference type="RefSeq" id="WP_301227308.1">
    <property type="nucleotide sequence ID" value="NZ_JAROCG010000001.1"/>
</dbReference>
<comment type="similarity">
    <text evidence="1">Belongs to the cytochrome P450 family.</text>
</comment>
<dbReference type="InterPro" id="IPR002401">
    <property type="entry name" value="Cyt_P450_E_grp-I"/>
</dbReference>
<dbReference type="PANTHER" id="PTHR24305:SF166">
    <property type="entry name" value="CYTOCHROME P450 12A4, MITOCHONDRIAL-RELATED"/>
    <property type="match status" value="1"/>
</dbReference>
<evidence type="ECO:0000313" key="2">
    <source>
        <dbReference type="EMBL" id="MDN4611379.1"/>
    </source>
</evidence>
<accession>A0ABT8K1R9</accession>
<dbReference type="EMBL" id="JAROCG010000001">
    <property type="protein sequence ID" value="MDN4611379.1"/>
    <property type="molecule type" value="Genomic_DNA"/>
</dbReference>
<protein>
    <submittedName>
        <fullName evidence="2">Cytochrome P450</fullName>
    </submittedName>
</protein>
<reference evidence="2" key="1">
    <citation type="submission" date="2023-06" db="EMBL/GenBank/DDBJ databases">
        <title>MT1 and MT2 Draft Genomes of Novel Species.</title>
        <authorList>
            <person name="Venkateswaran K."/>
        </authorList>
    </citation>
    <scope>NUCLEOTIDE SEQUENCE</scope>
    <source>
        <strain evidence="2">IIF3SC-B10</strain>
    </source>
</reference>
<dbReference type="Pfam" id="PF00067">
    <property type="entry name" value="p450"/>
    <property type="match status" value="1"/>
</dbReference>
<dbReference type="PRINTS" id="PR00463">
    <property type="entry name" value="EP450I"/>
</dbReference>
<dbReference type="Proteomes" id="UP001174209">
    <property type="component" value="Unassembled WGS sequence"/>
</dbReference>
<dbReference type="SUPFAM" id="SSF48264">
    <property type="entry name" value="Cytochrome P450"/>
    <property type="match status" value="1"/>
</dbReference>
<evidence type="ECO:0000313" key="3">
    <source>
        <dbReference type="Proteomes" id="UP001174209"/>
    </source>
</evidence>
<comment type="caution">
    <text evidence="2">The sequence shown here is derived from an EMBL/GenBank/DDBJ whole genome shotgun (WGS) entry which is preliminary data.</text>
</comment>
<name>A0ABT8K1R9_9MICC</name>
<dbReference type="InterPro" id="IPR050121">
    <property type="entry name" value="Cytochrome_P450_monoxygenase"/>
</dbReference>
<evidence type="ECO:0000256" key="1">
    <source>
        <dbReference type="ARBA" id="ARBA00010617"/>
    </source>
</evidence>
<gene>
    <name evidence="2" type="ORF">P5G52_10940</name>
</gene>
<dbReference type="InterPro" id="IPR036396">
    <property type="entry name" value="Cyt_P450_sf"/>
</dbReference>
<dbReference type="InterPro" id="IPR001128">
    <property type="entry name" value="Cyt_P450"/>
</dbReference>